<accession>A0AAN8KQ47</accession>
<protein>
    <submittedName>
        <fullName evidence="2">Uncharacterized protein</fullName>
    </submittedName>
</protein>
<organism evidence="2 3">
    <name type="scientific">Coregonus suidteri</name>
    <dbReference type="NCBI Taxonomy" id="861788"/>
    <lineage>
        <taxon>Eukaryota</taxon>
        <taxon>Metazoa</taxon>
        <taxon>Chordata</taxon>
        <taxon>Craniata</taxon>
        <taxon>Vertebrata</taxon>
        <taxon>Euteleostomi</taxon>
        <taxon>Actinopterygii</taxon>
        <taxon>Neopterygii</taxon>
        <taxon>Teleostei</taxon>
        <taxon>Protacanthopterygii</taxon>
        <taxon>Salmoniformes</taxon>
        <taxon>Salmonidae</taxon>
        <taxon>Coregoninae</taxon>
        <taxon>Coregonus</taxon>
    </lineage>
</organism>
<keyword evidence="3" id="KW-1185">Reference proteome</keyword>
<reference evidence="2 3" key="1">
    <citation type="submission" date="2021-04" db="EMBL/GenBank/DDBJ databases">
        <authorList>
            <person name="De Guttry C."/>
            <person name="Zahm M."/>
            <person name="Klopp C."/>
            <person name="Cabau C."/>
            <person name="Louis A."/>
            <person name="Berthelot C."/>
            <person name="Parey E."/>
            <person name="Roest Crollius H."/>
            <person name="Montfort J."/>
            <person name="Robinson-Rechavi M."/>
            <person name="Bucao C."/>
            <person name="Bouchez O."/>
            <person name="Gislard M."/>
            <person name="Lluch J."/>
            <person name="Milhes M."/>
            <person name="Lampietro C."/>
            <person name="Lopez Roques C."/>
            <person name="Donnadieu C."/>
            <person name="Braasch I."/>
            <person name="Desvignes T."/>
            <person name="Postlethwait J."/>
            <person name="Bobe J."/>
            <person name="Wedekind C."/>
            <person name="Guiguen Y."/>
        </authorList>
    </citation>
    <scope>NUCLEOTIDE SEQUENCE [LARGE SCALE GENOMIC DNA]</scope>
    <source>
        <strain evidence="2">Cs_M1</strain>
        <tissue evidence="2">Blood</tissue>
    </source>
</reference>
<sequence length="98" mass="10699">MYELKPLFMSAESKGLPGAIDPDPAPSTEAPPETQEGEPRMEEEEKMLGMEDEEEDWSEEGKGKDCVVCQNAPVNRLCVCVTAVSIASNTAPYAELSY</sequence>
<comment type="caution">
    <text evidence="2">The sequence shown here is derived from an EMBL/GenBank/DDBJ whole genome shotgun (WGS) entry which is preliminary data.</text>
</comment>
<evidence type="ECO:0000256" key="1">
    <source>
        <dbReference type="SAM" id="MobiDB-lite"/>
    </source>
</evidence>
<feature type="region of interest" description="Disordered" evidence="1">
    <location>
        <begin position="13"/>
        <end position="59"/>
    </location>
</feature>
<dbReference type="AlphaFoldDB" id="A0AAN8KQ47"/>
<feature type="compositionally biased region" description="Acidic residues" evidence="1">
    <location>
        <begin position="41"/>
        <end position="58"/>
    </location>
</feature>
<evidence type="ECO:0000313" key="3">
    <source>
        <dbReference type="Proteomes" id="UP001356427"/>
    </source>
</evidence>
<proteinExistence type="predicted"/>
<name>A0AAN8KQ47_9TELE</name>
<evidence type="ECO:0000313" key="2">
    <source>
        <dbReference type="EMBL" id="KAK6295393.1"/>
    </source>
</evidence>
<dbReference type="Proteomes" id="UP001356427">
    <property type="component" value="Unassembled WGS sequence"/>
</dbReference>
<dbReference type="EMBL" id="JAGTTL010000034">
    <property type="protein sequence ID" value="KAK6295393.1"/>
    <property type="molecule type" value="Genomic_DNA"/>
</dbReference>
<gene>
    <name evidence="2" type="ORF">J4Q44_G00346190</name>
</gene>